<accession>A0A5C4Y641</accession>
<reference evidence="7 8" key="1">
    <citation type="submission" date="2019-06" db="EMBL/GenBank/DDBJ databases">
        <title>Genome sequence of Deinococcus radiopugnans ATCC 19172.</title>
        <authorList>
            <person name="Maclea K.S."/>
            <person name="Maynard C.R."/>
        </authorList>
    </citation>
    <scope>NUCLEOTIDE SEQUENCE [LARGE SCALE GENOMIC DNA]</scope>
    <source>
        <strain evidence="7 8">ATCC 19172</strain>
    </source>
</reference>
<proteinExistence type="inferred from homology"/>
<name>A0A5C4Y641_9DEIO</name>
<comment type="catalytic activity">
    <reaction evidence="5">
        <text>dimethylallyl phosphate + FMNH2 = prenylated FMNH2 + phosphate</text>
        <dbReference type="Rhea" id="RHEA:37743"/>
        <dbReference type="ChEBI" id="CHEBI:43474"/>
        <dbReference type="ChEBI" id="CHEBI:57618"/>
        <dbReference type="ChEBI" id="CHEBI:87467"/>
        <dbReference type="ChEBI" id="CHEBI:88052"/>
        <dbReference type="EC" id="2.5.1.129"/>
    </reaction>
</comment>
<dbReference type="InterPro" id="IPR004507">
    <property type="entry name" value="UbiX-like"/>
</dbReference>
<evidence type="ECO:0000259" key="6">
    <source>
        <dbReference type="Pfam" id="PF02441"/>
    </source>
</evidence>
<feature type="binding site" evidence="5">
    <location>
        <position position="43"/>
    </location>
    <ligand>
        <name>FMN</name>
        <dbReference type="ChEBI" id="CHEBI:58210"/>
    </ligand>
</feature>
<feature type="binding site" evidence="5">
    <location>
        <begin position="17"/>
        <end position="19"/>
    </location>
    <ligand>
        <name>FMN</name>
        <dbReference type="ChEBI" id="CHEBI:58210"/>
    </ligand>
</feature>
<dbReference type="InterPro" id="IPR036551">
    <property type="entry name" value="Flavin_trans-like"/>
</dbReference>
<sequence>MRRTEVQRLRLVVGVSGGSGIPYAQAVLRALHGLGVETHLVVSSGAKRVMSAEGGPQLADLTQYAAQVHEDRDLAASVASGSYRTDGMLVVPCSAGTLAKIAHGFADNLLSRAAHVTLKERRPLVLVLREDPLPRPTLQNMLAAHDAGATVMTASPGFYHAPRDVEELLHFVTVRVLDQFGLDAPGFKRWREDGS</sequence>
<dbReference type="Gene3D" id="3.40.50.1950">
    <property type="entry name" value="Flavin prenyltransferase-like"/>
    <property type="match status" value="1"/>
</dbReference>
<comment type="caution">
    <text evidence="7">The sequence shown here is derived from an EMBL/GenBank/DDBJ whole genome shotgun (WGS) entry which is preliminary data.</text>
</comment>
<evidence type="ECO:0000256" key="2">
    <source>
        <dbReference type="ARBA" id="ARBA00022630"/>
    </source>
</evidence>
<evidence type="ECO:0000256" key="4">
    <source>
        <dbReference type="ARBA" id="ARBA00022679"/>
    </source>
</evidence>
<evidence type="ECO:0000256" key="1">
    <source>
        <dbReference type="ARBA" id="ARBA00022602"/>
    </source>
</evidence>
<gene>
    <name evidence="5" type="primary">ubiX</name>
    <name evidence="7" type="ORF">FHR04_10395</name>
</gene>
<feature type="domain" description="Flavoprotein" evidence="6">
    <location>
        <begin position="10"/>
        <end position="178"/>
    </location>
</feature>
<dbReference type="OrthoDB" id="9781577at2"/>
<evidence type="ECO:0000313" key="7">
    <source>
        <dbReference type="EMBL" id="TNM70893.1"/>
    </source>
</evidence>
<dbReference type="NCBIfam" id="NF004685">
    <property type="entry name" value="PRK06029.1"/>
    <property type="match status" value="1"/>
</dbReference>
<dbReference type="SUPFAM" id="SSF52507">
    <property type="entry name" value="Homo-oligomeric flavin-containing Cys decarboxylases, HFCD"/>
    <property type="match status" value="1"/>
</dbReference>
<keyword evidence="3 5" id="KW-0288">FMN</keyword>
<dbReference type="Proteomes" id="UP000313988">
    <property type="component" value="Unassembled WGS sequence"/>
</dbReference>
<feature type="binding site" evidence="5">
    <location>
        <position position="159"/>
    </location>
    <ligand>
        <name>dimethylallyl phosphate</name>
        <dbReference type="ChEBI" id="CHEBI:88052"/>
    </ligand>
</feature>
<organism evidence="7 8">
    <name type="scientific">Deinococcus radiopugnans ATCC 19172</name>
    <dbReference type="NCBI Taxonomy" id="585398"/>
    <lineage>
        <taxon>Bacteria</taxon>
        <taxon>Thermotogati</taxon>
        <taxon>Deinococcota</taxon>
        <taxon>Deinococci</taxon>
        <taxon>Deinococcales</taxon>
        <taxon>Deinococcaceae</taxon>
        <taxon>Deinococcus</taxon>
    </lineage>
</organism>
<evidence type="ECO:0000256" key="5">
    <source>
        <dbReference type="HAMAP-Rule" id="MF_01984"/>
    </source>
</evidence>
<dbReference type="InterPro" id="IPR003382">
    <property type="entry name" value="Flavoprotein"/>
</dbReference>
<dbReference type="EMBL" id="VDMO01000010">
    <property type="protein sequence ID" value="TNM70893.1"/>
    <property type="molecule type" value="Genomic_DNA"/>
</dbReference>
<evidence type="ECO:0000313" key="8">
    <source>
        <dbReference type="Proteomes" id="UP000313988"/>
    </source>
</evidence>
<protein>
    <recommendedName>
        <fullName evidence="5">Flavin prenyltransferase UbiX</fullName>
        <ecNumber evidence="5">2.5.1.129</ecNumber>
    </recommendedName>
</protein>
<dbReference type="EC" id="2.5.1.129" evidence="5"/>
<evidence type="ECO:0000256" key="3">
    <source>
        <dbReference type="ARBA" id="ARBA00022643"/>
    </source>
</evidence>
<feature type="binding site" evidence="5">
    <location>
        <position position="129"/>
    </location>
    <ligand>
        <name>FMN</name>
        <dbReference type="ChEBI" id="CHEBI:58210"/>
    </ligand>
</feature>
<comment type="similarity">
    <text evidence="5">Belongs to the UbiX/PAD1 family.</text>
</comment>
<comment type="caution">
    <text evidence="5">Lacks conserved residue(s) required for the propagation of feature annotation.</text>
</comment>
<keyword evidence="2 5" id="KW-0285">Flavoprotein</keyword>
<comment type="function">
    <text evidence="5">Flavin prenyltransferase that catalyzes the synthesis of the prenylated FMN cofactor (prenyl-FMN) for 4-hydroxy-3-polyprenylbenzoic acid decarboxylase UbiD. The prenyltransferase is metal-independent and links a dimethylallyl moiety from dimethylallyl monophosphate (DMAP) to the flavin N5 and C6 atoms of FMN.</text>
</comment>
<dbReference type="NCBIfam" id="TIGR00421">
    <property type="entry name" value="ubiX_pad"/>
    <property type="match status" value="1"/>
</dbReference>
<feature type="binding site" evidence="5">
    <location>
        <begin position="94"/>
        <end position="97"/>
    </location>
    <ligand>
        <name>FMN</name>
        <dbReference type="ChEBI" id="CHEBI:58210"/>
    </ligand>
</feature>
<feature type="binding site" evidence="5">
    <location>
        <position position="175"/>
    </location>
    <ligand>
        <name>dimethylallyl phosphate</name>
        <dbReference type="ChEBI" id="CHEBI:88052"/>
    </ligand>
</feature>
<keyword evidence="1 5" id="KW-0637">Prenyltransferase</keyword>
<keyword evidence="4 5" id="KW-0808">Transferase</keyword>
<dbReference type="HAMAP" id="MF_01984">
    <property type="entry name" value="ubiX_pad"/>
    <property type="match status" value="1"/>
</dbReference>
<dbReference type="GO" id="GO:0106141">
    <property type="term" value="F:flavin prenyltransferase activity"/>
    <property type="evidence" value="ECO:0007669"/>
    <property type="project" value="UniProtKB-EC"/>
</dbReference>
<dbReference type="Pfam" id="PF02441">
    <property type="entry name" value="Flavoprotein"/>
    <property type="match status" value="1"/>
</dbReference>
<dbReference type="AlphaFoldDB" id="A0A5C4Y641"/>